<dbReference type="InterPro" id="IPR051127">
    <property type="entry name" value="Fungal_SecMet_Regulators"/>
</dbReference>
<proteinExistence type="predicted"/>
<organism evidence="7 8">
    <name type="scientific">Penicillium steckii</name>
    <dbReference type="NCBI Taxonomy" id="303698"/>
    <lineage>
        <taxon>Eukaryota</taxon>
        <taxon>Fungi</taxon>
        <taxon>Dikarya</taxon>
        <taxon>Ascomycota</taxon>
        <taxon>Pezizomycotina</taxon>
        <taxon>Eurotiomycetes</taxon>
        <taxon>Eurotiomycetidae</taxon>
        <taxon>Eurotiales</taxon>
        <taxon>Aspergillaceae</taxon>
        <taxon>Penicillium</taxon>
    </lineage>
</organism>
<evidence type="ECO:0000256" key="5">
    <source>
        <dbReference type="SAM" id="Phobius"/>
    </source>
</evidence>
<keyword evidence="5" id="KW-0472">Membrane</keyword>
<evidence type="ECO:0000256" key="3">
    <source>
        <dbReference type="ARBA" id="ARBA00023242"/>
    </source>
</evidence>
<dbReference type="GO" id="GO:0005634">
    <property type="term" value="C:nucleus"/>
    <property type="evidence" value="ECO:0007669"/>
    <property type="project" value="TreeGrafter"/>
</dbReference>
<dbReference type="Proteomes" id="UP000191285">
    <property type="component" value="Unassembled WGS sequence"/>
</dbReference>
<dbReference type="InterPro" id="IPR007219">
    <property type="entry name" value="XnlR_reg_dom"/>
</dbReference>
<dbReference type="Pfam" id="PF04082">
    <property type="entry name" value="Fungal_trans"/>
    <property type="match status" value="1"/>
</dbReference>
<evidence type="ECO:0000256" key="2">
    <source>
        <dbReference type="ARBA" id="ARBA00023163"/>
    </source>
</evidence>
<dbReference type="AlphaFoldDB" id="A0A1V6T9Y7"/>
<dbReference type="GO" id="GO:0000978">
    <property type="term" value="F:RNA polymerase II cis-regulatory region sequence-specific DNA binding"/>
    <property type="evidence" value="ECO:0007669"/>
    <property type="project" value="TreeGrafter"/>
</dbReference>
<evidence type="ECO:0000313" key="7">
    <source>
        <dbReference type="EMBL" id="OQE22473.1"/>
    </source>
</evidence>
<dbReference type="PANTHER" id="PTHR47424">
    <property type="entry name" value="REGULATORY PROTEIN GAL4"/>
    <property type="match status" value="1"/>
</dbReference>
<accession>A0A1V6T9Y7</accession>
<protein>
    <recommendedName>
        <fullName evidence="6">Xylanolytic transcriptional activator regulatory domain-containing protein</fullName>
    </recommendedName>
</protein>
<dbReference type="GO" id="GO:0000435">
    <property type="term" value="P:positive regulation of transcription from RNA polymerase II promoter by galactose"/>
    <property type="evidence" value="ECO:0007669"/>
    <property type="project" value="TreeGrafter"/>
</dbReference>
<keyword evidence="2" id="KW-0804">Transcription</keyword>
<keyword evidence="3" id="KW-0539">Nucleus</keyword>
<dbReference type="OrthoDB" id="3364175at2759"/>
<feature type="transmembrane region" description="Helical" evidence="5">
    <location>
        <begin position="465"/>
        <end position="486"/>
    </location>
</feature>
<gene>
    <name evidence="7" type="ORF">PENSTE_c010G05924</name>
</gene>
<sequence>MATHVVSVKKQAKTAALKSLNPELEIESALQGHTEVVESPAVEEADEPTPDTFEWHEGSLSPELKASSWNDTMSTDGMATLTTATGSGYLGSSSGSRLLEEIDSSMTNATRQKRRRKAQDRLHQSQATLPDPPGLATLYVTNTLVDAYFSLYNVYYPILHEKTFRDRVATGQHHKYPRSPWRVTYYMALAIGHWTSSSEIEHSKTSYYTAARASMSLHMLESGTVETVQAFLLMGNYLQMVNRTNTGYNFVGLAYRMAIGLGLHREFSSTGAKNTIGHERRRQLFWTIYCFESGFNITTGRPPTMTEGLIDIKLPLNVDDKESGLRDTVPEEVDYPTTYSSIIAHAKLARIADSIYHEYLLAKTAGSRMEFRLAEILERDLNEWRKALPGYFASDKSQWFLGPRSVLRWKEQNLRILLWRGSQKYHSFLPTRFSAEEKCLNVAMETVHDIATFCMTYQDSLYHGLIWYATYFLVQASLAILVGFLGKNVTENHHNQEPPLWHHAIYESRDCLRKLAGQSISAARCLEMLDRICSRFESFPTLNTSPNPEIYAFPNEAPELSIPPFDETSQQIPDFMDMFSENDLMFGDENQLSTNDDTGDPNLRALMNEVSLDFMGNMPLDLLFNDWVECS</sequence>
<dbReference type="GO" id="GO:0008270">
    <property type="term" value="F:zinc ion binding"/>
    <property type="evidence" value="ECO:0007669"/>
    <property type="project" value="InterPro"/>
</dbReference>
<dbReference type="EMBL" id="MLKD01000010">
    <property type="protein sequence ID" value="OQE22473.1"/>
    <property type="molecule type" value="Genomic_DNA"/>
</dbReference>
<feature type="domain" description="Xylanolytic transcriptional activator regulatory" evidence="6">
    <location>
        <begin position="247"/>
        <end position="321"/>
    </location>
</feature>
<comment type="caution">
    <text evidence="7">The sequence shown here is derived from an EMBL/GenBank/DDBJ whole genome shotgun (WGS) entry which is preliminary data.</text>
</comment>
<feature type="region of interest" description="Disordered" evidence="4">
    <location>
        <begin position="106"/>
        <end position="129"/>
    </location>
</feature>
<keyword evidence="1" id="KW-0805">Transcription regulation</keyword>
<dbReference type="GO" id="GO:0006351">
    <property type="term" value="P:DNA-templated transcription"/>
    <property type="evidence" value="ECO:0007669"/>
    <property type="project" value="InterPro"/>
</dbReference>
<name>A0A1V6T9Y7_9EURO</name>
<dbReference type="GO" id="GO:0000981">
    <property type="term" value="F:DNA-binding transcription factor activity, RNA polymerase II-specific"/>
    <property type="evidence" value="ECO:0007669"/>
    <property type="project" value="TreeGrafter"/>
</dbReference>
<evidence type="ECO:0000313" key="8">
    <source>
        <dbReference type="Proteomes" id="UP000191285"/>
    </source>
</evidence>
<keyword evidence="8" id="KW-1185">Reference proteome</keyword>
<keyword evidence="5" id="KW-0812">Transmembrane</keyword>
<dbReference type="SMART" id="SM00906">
    <property type="entry name" value="Fungal_trans"/>
    <property type="match status" value="1"/>
</dbReference>
<evidence type="ECO:0000256" key="4">
    <source>
        <dbReference type="SAM" id="MobiDB-lite"/>
    </source>
</evidence>
<evidence type="ECO:0000259" key="6">
    <source>
        <dbReference type="SMART" id="SM00906"/>
    </source>
</evidence>
<reference evidence="8" key="1">
    <citation type="journal article" date="2017" name="Nat. Microbiol.">
        <title>Global analysis of biosynthetic gene clusters reveals vast potential of secondary metabolite production in Penicillium species.</title>
        <authorList>
            <person name="Nielsen J.C."/>
            <person name="Grijseels S."/>
            <person name="Prigent S."/>
            <person name="Ji B."/>
            <person name="Dainat J."/>
            <person name="Nielsen K.F."/>
            <person name="Frisvad J.C."/>
            <person name="Workman M."/>
            <person name="Nielsen J."/>
        </authorList>
    </citation>
    <scope>NUCLEOTIDE SEQUENCE [LARGE SCALE GENOMIC DNA]</scope>
    <source>
        <strain evidence="8">IBT 24891</strain>
    </source>
</reference>
<keyword evidence="5" id="KW-1133">Transmembrane helix</keyword>
<dbReference type="CDD" id="cd12148">
    <property type="entry name" value="fungal_TF_MHR"/>
    <property type="match status" value="1"/>
</dbReference>
<dbReference type="PANTHER" id="PTHR47424:SF2">
    <property type="entry name" value="TRANSCRIPTION FACTOR DOMAIN-CONTAINING PROTEIN-RELATED"/>
    <property type="match status" value="1"/>
</dbReference>
<evidence type="ECO:0000256" key="1">
    <source>
        <dbReference type="ARBA" id="ARBA00023015"/>
    </source>
</evidence>